<dbReference type="InterPro" id="IPR004089">
    <property type="entry name" value="MCPsignal_dom"/>
</dbReference>
<dbReference type="AlphaFoldDB" id="A0A1E8FDC6"/>
<evidence type="ECO:0000313" key="4">
    <source>
        <dbReference type="EMBL" id="OFI33934.1"/>
    </source>
</evidence>
<evidence type="ECO:0000259" key="3">
    <source>
        <dbReference type="PROSITE" id="PS50113"/>
    </source>
</evidence>
<comment type="caution">
    <text evidence="4">The sequence shown here is derived from an EMBL/GenBank/DDBJ whole genome shotgun (WGS) entry which is preliminary data.</text>
</comment>
<keyword evidence="5" id="KW-1185">Reference proteome</keyword>
<dbReference type="GO" id="GO:0016020">
    <property type="term" value="C:membrane"/>
    <property type="evidence" value="ECO:0007669"/>
    <property type="project" value="InterPro"/>
</dbReference>
<organism evidence="4 5">
    <name type="scientific">Alteromonas lipolytica</name>
    <dbReference type="NCBI Taxonomy" id="1856405"/>
    <lineage>
        <taxon>Bacteria</taxon>
        <taxon>Pseudomonadati</taxon>
        <taxon>Pseudomonadota</taxon>
        <taxon>Gammaproteobacteria</taxon>
        <taxon>Alteromonadales</taxon>
        <taxon>Alteromonadaceae</taxon>
        <taxon>Alteromonas/Salinimonas group</taxon>
        <taxon>Alteromonas</taxon>
    </lineage>
</organism>
<gene>
    <name evidence="4" type="ORF">BFC17_20445</name>
</gene>
<dbReference type="PROSITE" id="PS50111">
    <property type="entry name" value="CHEMOTAXIS_TRANSDUC_2"/>
    <property type="match status" value="1"/>
</dbReference>
<evidence type="ECO:0000256" key="1">
    <source>
        <dbReference type="PROSITE-ProRule" id="PRU00284"/>
    </source>
</evidence>
<reference evidence="4 5" key="1">
    <citation type="submission" date="2016-09" db="EMBL/GenBank/DDBJ databases">
        <title>Alteromonas lipolytica, a new species isolated from sea water.</title>
        <authorList>
            <person name="Wu Y.-H."/>
            <person name="Cheng H."/>
            <person name="Xu X.-W."/>
        </authorList>
    </citation>
    <scope>NUCLEOTIDE SEQUENCE [LARGE SCALE GENOMIC DNA]</scope>
    <source>
        <strain evidence="4 5">JW12</strain>
    </source>
</reference>
<dbReference type="SMART" id="SM00091">
    <property type="entry name" value="PAS"/>
    <property type="match status" value="2"/>
</dbReference>
<dbReference type="Pfam" id="PF13426">
    <property type="entry name" value="PAS_9"/>
    <property type="match status" value="1"/>
</dbReference>
<accession>A0A1E8FDC6</accession>
<feature type="domain" description="PAC" evidence="3">
    <location>
        <begin position="94"/>
        <end position="146"/>
    </location>
</feature>
<evidence type="ECO:0000313" key="5">
    <source>
        <dbReference type="Proteomes" id="UP000176037"/>
    </source>
</evidence>
<dbReference type="SMART" id="SM00086">
    <property type="entry name" value="PAC"/>
    <property type="match status" value="2"/>
</dbReference>
<dbReference type="OrthoDB" id="9765776at2"/>
<dbReference type="Gene3D" id="3.30.450.20">
    <property type="entry name" value="PAS domain"/>
    <property type="match status" value="2"/>
</dbReference>
<dbReference type="PANTHER" id="PTHR24422:SF10">
    <property type="entry name" value="CHEMOTAXIS PROTEIN METHYLTRANSFERASE 2"/>
    <property type="match status" value="1"/>
</dbReference>
<dbReference type="Pfam" id="PF00015">
    <property type="entry name" value="MCPsignal"/>
    <property type="match status" value="1"/>
</dbReference>
<keyword evidence="1" id="KW-0807">Transducer</keyword>
<feature type="domain" description="Methyl-accepting transducer" evidence="2">
    <location>
        <begin position="264"/>
        <end position="434"/>
    </location>
</feature>
<dbReference type="InterPro" id="IPR000014">
    <property type="entry name" value="PAS"/>
</dbReference>
<dbReference type="InterPro" id="IPR013656">
    <property type="entry name" value="PAS_4"/>
</dbReference>
<dbReference type="GO" id="GO:0006935">
    <property type="term" value="P:chemotaxis"/>
    <property type="evidence" value="ECO:0007669"/>
    <property type="project" value="UniProtKB-ARBA"/>
</dbReference>
<evidence type="ECO:0008006" key="6">
    <source>
        <dbReference type="Google" id="ProtNLM"/>
    </source>
</evidence>
<dbReference type="SUPFAM" id="SSF55785">
    <property type="entry name" value="PYP-like sensor domain (PAS domain)"/>
    <property type="match status" value="1"/>
</dbReference>
<dbReference type="InterPro" id="IPR035965">
    <property type="entry name" value="PAS-like_dom_sf"/>
</dbReference>
<feature type="domain" description="PAC" evidence="3">
    <location>
        <begin position="211"/>
        <end position="266"/>
    </location>
</feature>
<dbReference type="NCBIfam" id="TIGR00229">
    <property type="entry name" value="sensory_box"/>
    <property type="match status" value="2"/>
</dbReference>
<dbReference type="InterPro" id="IPR050903">
    <property type="entry name" value="Bact_Chemotaxis_MeTrfase"/>
</dbReference>
<dbReference type="GO" id="GO:0007165">
    <property type="term" value="P:signal transduction"/>
    <property type="evidence" value="ECO:0007669"/>
    <property type="project" value="UniProtKB-KW"/>
</dbReference>
<dbReference type="SUPFAM" id="SSF58104">
    <property type="entry name" value="Methyl-accepting chemotaxis protein (MCP) signaling domain"/>
    <property type="match status" value="1"/>
</dbReference>
<name>A0A1E8FDC6_9ALTE</name>
<sequence>MLVSLSRHNAELNKVQAVADTCQHLIQSIRDAVATIQFTPNGDIMDVNHHFSQTMGYPASQIVGQNHRILCLGDYASSNEYAKFWQQLRDGQPQTGTFERKKANGDHIWLEATYIPIKDANNRVTSVLKIASDVTDRMDEISSLKAVNDSLDKSTAVIEFSPNGTIRKANRNFLQAMSYSMEQIKGKHHSMFCTQEFLDSHKDFWQRLGKGEHQTGLFERRTASGAAIWLEATYNPILGADGNVLKVIKFATDVTSQIEEKQLITNAAELAFSTAEETAQIAEQGNDLLKKSVKASDDARHQMETTHEIMTRLTEQSGNIEAIVSTIRSIADQTNLLALNAAIEAARAGDQGRGFAVVADEVRQLASRTSESTVEIESVVSENKQLSGRAADQMASVRSNVAQTNEQITQVQGVMDEIHKGAVNVSVSVSSLLK</sequence>
<dbReference type="PANTHER" id="PTHR24422">
    <property type="entry name" value="CHEMOTAXIS PROTEIN METHYLTRANSFERASE"/>
    <property type="match status" value="1"/>
</dbReference>
<evidence type="ECO:0000259" key="2">
    <source>
        <dbReference type="PROSITE" id="PS50111"/>
    </source>
</evidence>
<dbReference type="PROSITE" id="PS50113">
    <property type="entry name" value="PAC"/>
    <property type="match status" value="2"/>
</dbReference>
<dbReference type="CDD" id="cd00130">
    <property type="entry name" value="PAS"/>
    <property type="match status" value="2"/>
</dbReference>
<proteinExistence type="predicted"/>
<protein>
    <recommendedName>
        <fullName evidence="6">Chemotaxis protein</fullName>
    </recommendedName>
</protein>
<dbReference type="STRING" id="1856405.BFC17_20445"/>
<dbReference type="InterPro" id="IPR001610">
    <property type="entry name" value="PAC"/>
</dbReference>
<dbReference type="Pfam" id="PF08448">
    <property type="entry name" value="PAS_4"/>
    <property type="match status" value="1"/>
</dbReference>
<dbReference type="CDD" id="cd11386">
    <property type="entry name" value="MCP_signal"/>
    <property type="match status" value="1"/>
</dbReference>
<dbReference type="SMART" id="SM00283">
    <property type="entry name" value="MA"/>
    <property type="match status" value="1"/>
</dbReference>
<dbReference type="EMBL" id="MJIC01000014">
    <property type="protein sequence ID" value="OFI33934.1"/>
    <property type="molecule type" value="Genomic_DNA"/>
</dbReference>
<dbReference type="InterPro" id="IPR000700">
    <property type="entry name" value="PAS-assoc_C"/>
</dbReference>
<dbReference type="RefSeq" id="WP_070176861.1">
    <property type="nucleotide sequence ID" value="NZ_BMJR01000003.1"/>
</dbReference>
<dbReference type="Proteomes" id="UP000176037">
    <property type="component" value="Unassembled WGS sequence"/>
</dbReference>
<dbReference type="Gene3D" id="1.10.287.950">
    <property type="entry name" value="Methyl-accepting chemotaxis protein"/>
    <property type="match status" value="1"/>
</dbReference>